<name>A0A6L8Q848_9ACTN</name>
<proteinExistence type="predicted"/>
<comment type="caution">
    <text evidence="1">The sequence shown here is derived from an EMBL/GenBank/DDBJ whole genome shotgun (WGS) entry which is preliminary data.</text>
</comment>
<dbReference type="AlphaFoldDB" id="A0A6L8Q848"/>
<dbReference type="InterPro" id="IPR025427">
    <property type="entry name" value="DUF4160"/>
</dbReference>
<organism evidence="1 2">
    <name type="scientific">Adlercreutzia equolifaciens</name>
    <dbReference type="NCBI Taxonomy" id="446660"/>
    <lineage>
        <taxon>Bacteria</taxon>
        <taxon>Bacillati</taxon>
        <taxon>Actinomycetota</taxon>
        <taxon>Coriobacteriia</taxon>
        <taxon>Eggerthellales</taxon>
        <taxon>Eggerthellaceae</taxon>
        <taxon>Adlercreutzia</taxon>
    </lineage>
</organism>
<protein>
    <submittedName>
        <fullName evidence="1">DUF4160 domain-containing protein</fullName>
    </submittedName>
</protein>
<dbReference type="Proteomes" id="UP000472380">
    <property type="component" value="Unassembled WGS sequence"/>
</dbReference>
<evidence type="ECO:0000313" key="1">
    <source>
        <dbReference type="EMBL" id="MZG28145.1"/>
    </source>
</evidence>
<dbReference type="RefSeq" id="WP_161127836.1">
    <property type="nucleotide sequence ID" value="NZ_CAUAWK010000026.1"/>
</dbReference>
<gene>
    <name evidence="1" type="ORF">FM068_06020</name>
</gene>
<accession>A0A6L8Q848</accession>
<dbReference type="Pfam" id="PF13711">
    <property type="entry name" value="DUF4160"/>
    <property type="match status" value="1"/>
</dbReference>
<reference evidence="1 2" key="1">
    <citation type="submission" date="2019-07" db="EMBL/GenBank/DDBJ databases">
        <title>Draft genome sequence of Adlercreutzia equolifaciens IPLA 37004, a human intestinal strain that does not produces equol from daidzein.</title>
        <authorList>
            <person name="Vazquez L."/>
            <person name="Florez A.B."/>
            <person name="Mayo B."/>
        </authorList>
    </citation>
    <scope>NUCLEOTIDE SEQUENCE [LARGE SCALE GENOMIC DNA]</scope>
    <source>
        <strain evidence="1 2">IPLA 37004</strain>
    </source>
</reference>
<sequence length="91" mass="10416">MPRVLVFGAYIIFFWVGENGEPVHVHVAEKRPSENATKIWLTSSGGCLLAHNRSKIPDRDLSNILELISLNHGYICDKWREVFHGDISFYC</sequence>
<evidence type="ECO:0000313" key="2">
    <source>
        <dbReference type="Proteomes" id="UP000472380"/>
    </source>
</evidence>
<dbReference type="EMBL" id="VJNE01000010">
    <property type="protein sequence ID" value="MZG28145.1"/>
    <property type="molecule type" value="Genomic_DNA"/>
</dbReference>